<protein>
    <submittedName>
        <fullName evidence="1">Uncharacterized protein</fullName>
    </submittedName>
</protein>
<keyword evidence="2" id="KW-1185">Reference proteome</keyword>
<sequence>MLGVSQWLVTDALTCKTAAPATSPAEELFTPVLTELSDTELIRRYCLVRAGILCHRASEGSLAVS</sequence>
<comment type="caution">
    <text evidence="1">The sequence shown here is derived from an EMBL/GenBank/DDBJ whole genome shotgun (WGS) entry which is preliminary data.</text>
</comment>
<dbReference type="Proteomes" id="UP000324222">
    <property type="component" value="Unassembled WGS sequence"/>
</dbReference>
<gene>
    <name evidence="1" type="ORF">E2C01_068279</name>
</gene>
<organism evidence="1 2">
    <name type="scientific">Portunus trituberculatus</name>
    <name type="common">Swimming crab</name>
    <name type="synonym">Neptunus trituberculatus</name>
    <dbReference type="NCBI Taxonomy" id="210409"/>
    <lineage>
        <taxon>Eukaryota</taxon>
        <taxon>Metazoa</taxon>
        <taxon>Ecdysozoa</taxon>
        <taxon>Arthropoda</taxon>
        <taxon>Crustacea</taxon>
        <taxon>Multicrustacea</taxon>
        <taxon>Malacostraca</taxon>
        <taxon>Eumalacostraca</taxon>
        <taxon>Eucarida</taxon>
        <taxon>Decapoda</taxon>
        <taxon>Pleocyemata</taxon>
        <taxon>Brachyura</taxon>
        <taxon>Eubrachyura</taxon>
        <taxon>Portunoidea</taxon>
        <taxon>Portunidae</taxon>
        <taxon>Portuninae</taxon>
        <taxon>Portunus</taxon>
    </lineage>
</organism>
<dbReference type="EMBL" id="VSRR010037864">
    <property type="protein sequence ID" value="MPC73936.1"/>
    <property type="molecule type" value="Genomic_DNA"/>
</dbReference>
<proteinExistence type="predicted"/>
<evidence type="ECO:0000313" key="2">
    <source>
        <dbReference type="Proteomes" id="UP000324222"/>
    </source>
</evidence>
<evidence type="ECO:0000313" key="1">
    <source>
        <dbReference type="EMBL" id="MPC73936.1"/>
    </source>
</evidence>
<reference evidence="1 2" key="1">
    <citation type="submission" date="2019-05" db="EMBL/GenBank/DDBJ databases">
        <title>Another draft genome of Portunus trituberculatus and its Hox gene families provides insights of decapod evolution.</title>
        <authorList>
            <person name="Jeong J.-H."/>
            <person name="Song I."/>
            <person name="Kim S."/>
            <person name="Choi T."/>
            <person name="Kim D."/>
            <person name="Ryu S."/>
            <person name="Kim W."/>
        </authorList>
    </citation>
    <scope>NUCLEOTIDE SEQUENCE [LARGE SCALE GENOMIC DNA]</scope>
    <source>
        <tissue evidence="1">Muscle</tissue>
    </source>
</reference>
<dbReference type="AlphaFoldDB" id="A0A5B7HW32"/>
<name>A0A5B7HW32_PORTR</name>
<accession>A0A5B7HW32</accession>